<evidence type="ECO:0000313" key="4">
    <source>
        <dbReference type="Proteomes" id="UP001595756"/>
    </source>
</evidence>
<dbReference type="InterPro" id="IPR036291">
    <property type="entry name" value="NAD(P)-bd_dom_sf"/>
</dbReference>
<dbReference type="EMBL" id="JBHSDY010000005">
    <property type="protein sequence ID" value="MFC4298057.1"/>
    <property type="molecule type" value="Genomic_DNA"/>
</dbReference>
<dbReference type="Proteomes" id="UP001595756">
    <property type="component" value="Unassembled WGS sequence"/>
</dbReference>
<name>A0ABV8RYW9_9BURK</name>
<dbReference type="SUPFAM" id="SSF51735">
    <property type="entry name" value="NAD(P)-binding Rossmann-fold domains"/>
    <property type="match status" value="1"/>
</dbReference>
<sequence length="346" mass="37318">MNAPKQTIGLVGLGMALRPHLKSLHDLSDQVDIGAAWTPSPHRREAAARDLGLPVADTLEALLADPDIGSVLLLTPPLTHLDLIGRCAAAGKHVLVEKPLDVSTDRALQAIRLMEDAGLRLGVVLQHRFRPAAMALRTLMRAGELGRLVSASASIRWWRTPAYYAEPGRGMLARDGGGVLLTQAIHTLDLLLDLAGPVRRITALTRNAGLRATDTEDIACGAVEFDNGAIGSIDATTVSYPGFPERIELACERGTAVMTGEALDVYRQDGRHEHVDPPAFERDSSDPMAFDHGAHRAVIQDFLDSTRTGRPPMAHGRSALRVQSLIEGFLQSSERQCAVTLSDHSR</sequence>
<reference evidence="4" key="1">
    <citation type="journal article" date="2019" name="Int. J. Syst. Evol. Microbiol.">
        <title>The Global Catalogue of Microorganisms (GCM) 10K type strain sequencing project: providing services to taxonomists for standard genome sequencing and annotation.</title>
        <authorList>
            <consortium name="The Broad Institute Genomics Platform"/>
            <consortium name="The Broad Institute Genome Sequencing Center for Infectious Disease"/>
            <person name="Wu L."/>
            <person name="Ma J."/>
        </authorList>
    </citation>
    <scope>NUCLEOTIDE SEQUENCE [LARGE SCALE GENOMIC DNA]</scope>
    <source>
        <strain evidence="4">CGMCC 1.19029</strain>
    </source>
</reference>
<comment type="caution">
    <text evidence="3">The sequence shown here is derived from an EMBL/GenBank/DDBJ whole genome shotgun (WGS) entry which is preliminary data.</text>
</comment>
<feature type="domain" description="GFO/IDH/MocA-like oxidoreductase" evidence="2">
    <location>
        <begin position="135"/>
        <end position="256"/>
    </location>
</feature>
<proteinExistence type="predicted"/>
<evidence type="ECO:0000259" key="2">
    <source>
        <dbReference type="Pfam" id="PF22725"/>
    </source>
</evidence>
<feature type="domain" description="Gfo/Idh/MocA-like oxidoreductase N-terminal" evidence="1">
    <location>
        <begin position="8"/>
        <end position="123"/>
    </location>
</feature>
<dbReference type="PANTHER" id="PTHR43249">
    <property type="entry name" value="UDP-N-ACETYL-2-AMINO-2-DEOXY-D-GLUCURONATE OXIDASE"/>
    <property type="match status" value="1"/>
</dbReference>
<dbReference type="InterPro" id="IPR000683">
    <property type="entry name" value="Gfo/Idh/MocA-like_OxRdtase_N"/>
</dbReference>
<accession>A0ABV8RYW9</accession>
<dbReference type="InterPro" id="IPR055170">
    <property type="entry name" value="GFO_IDH_MocA-like_dom"/>
</dbReference>
<dbReference type="Gene3D" id="3.30.360.10">
    <property type="entry name" value="Dihydrodipicolinate Reductase, domain 2"/>
    <property type="match status" value="1"/>
</dbReference>
<dbReference type="PANTHER" id="PTHR43249:SF1">
    <property type="entry name" value="D-GLUCOSIDE 3-DEHYDROGENASE"/>
    <property type="match status" value="1"/>
</dbReference>
<evidence type="ECO:0000259" key="1">
    <source>
        <dbReference type="Pfam" id="PF01408"/>
    </source>
</evidence>
<dbReference type="SUPFAM" id="SSF55347">
    <property type="entry name" value="Glyceraldehyde-3-phosphate dehydrogenase-like, C-terminal domain"/>
    <property type="match status" value="1"/>
</dbReference>
<dbReference type="InterPro" id="IPR052515">
    <property type="entry name" value="Gfo/Idh/MocA_Oxidoreductase"/>
</dbReference>
<dbReference type="Pfam" id="PF22725">
    <property type="entry name" value="GFO_IDH_MocA_C3"/>
    <property type="match status" value="1"/>
</dbReference>
<keyword evidence="4" id="KW-1185">Reference proteome</keyword>
<gene>
    <name evidence="3" type="ORF">ACFO0J_08390</name>
</gene>
<protein>
    <submittedName>
        <fullName evidence="3">Gfo/Idh/MocA family protein</fullName>
    </submittedName>
</protein>
<evidence type="ECO:0000313" key="3">
    <source>
        <dbReference type="EMBL" id="MFC4298057.1"/>
    </source>
</evidence>
<dbReference type="Gene3D" id="3.40.50.720">
    <property type="entry name" value="NAD(P)-binding Rossmann-like Domain"/>
    <property type="match status" value="1"/>
</dbReference>
<dbReference type="Pfam" id="PF01408">
    <property type="entry name" value="GFO_IDH_MocA"/>
    <property type="match status" value="1"/>
</dbReference>
<dbReference type="RefSeq" id="WP_376812621.1">
    <property type="nucleotide sequence ID" value="NZ_JBHSDY010000005.1"/>
</dbReference>
<organism evidence="3 4">
    <name type="scientific">Castellaniella hirudinis</name>
    <dbReference type="NCBI Taxonomy" id="1144617"/>
    <lineage>
        <taxon>Bacteria</taxon>
        <taxon>Pseudomonadati</taxon>
        <taxon>Pseudomonadota</taxon>
        <taxon>Betaproteobacteria</taxon>
        <taxon>Burkholderiales</taxon>
        <taxon>Alcaligenaceae</taxon>
        <taxon>Castellaniella</taxon>
    </lineage>
</organism>